<reference evidence="1 2" key="1">
    <citation type="submission" date="2020-04" db="EMBL/GenBank/DDBJ databases">
        <title>Thalassotalea sp. M1531, isolated from the surface of marine red alga.</title>
        <authorList>
            <person name="Pang L."/>
            <person name="Lu D.-C."/>
        </authorList>
    </citation>
    <scope>NUCLEOTIDE SEQUENCE [LARGE SCALE GENOMIC DNA]</scope>
    <source>
        <strain evidence="1 2">M1531</strain>
    </source>
</reference>
<name>A0A7Y0LCJ6_9GAMM</name>
<evidence type="ECO:0000313" key="1">
    <source>
        <dbReference type="EMBL" id="NMP31171.1"/>
    </source>
</evidence>
<dbReference type="CDD" id="cd07818">
    <property type="entry name" value="SRPBCC_1"/>
    <property type="match status" value="1"/>
</dbReference>
<dbReference type="RefSeq" id="WP_169074503.1">
    <property type="nucleotide sequence ID" value="NZ_JABBXH010000002.1"/>
</dbReference>
<protein>
    <submittedName>
        <fullName evidence="1">SRPBCC family protein</fullName>
    </submittedName>
</protein>
<comment type="caution">
    <text evidence="1">The sequence shown here is derived from an EMBL/GenBank/DDBJ whole genome shotgun (WGS) entry which is preliminary data.</text>
</comment>
<evidence type="ECO:0000313" key="2">
    <source>
        <dbReference type="Proteomes" id="UP000568664"/>
    </source>
</evidence>
<dbReference type="AlphaFoldDB" id="A0A7Y0LCJ6"/>
<proteinExistence type="predicted"/>
<dbReference type="InterPro" id="IPR023393">
    <property type="entry name" value="START-like_dom_sf"/>
</dbReference>
<gene>
    <name evidence="1" type="ORF">HII17_06305</name>
</gene>
<accession>A0A7Y0LCJ6</accession>
<dbReference type="SUPFAM" id="SSF55961">
    <property type="entry name" value="Bet v1-like"/>
    <property type="match status" value="1"/>
</dbReference>
<keyword evidence="2" id="KW-1185">Reference proteome</keyword>
<organism evidence="1 2">
    <name type="scientific">Thalassotalea algicola</name>
    <dbReference type="NCBI Taxonomy" id="2716224"/>
    <lineage>
        <taxon>Bacteria</taxon>
        <taxon>Pseudomonadati</taxon>
        <taxon>Pseudomonadota</taxon>
        <taxon>Gammaproteobacteria</taxon>
        <taxon>Alteromonadales</taxon>
        <taxon>Colwelliaceae</taxon>
        <taxon>Thalassotalea</taxon>
    </lineage>
</organism>
<dbReference type="Proteomes" id="UP000568664">
    <property type="component" value="Unassembled WGS sequence"/>
</dbReference>
<dbReference type="Gene3D" id="3.30.530.20">
    <property type="match status" value="1"/>
</dbReference>
<sequence length="177" mass="20353">MLKKFCIAVAVIITLPFIIALFVKSSYEVEREVLINQPKSTVFGYVKYLKNQDYFSKWAQIDPEMTKSFQGTDGEVGFISAWQSEHPDVGHGEQEIMAMVDGERIDYQLRFLKPFEAVSPAYMITENAGENQTKVKWAFQGNMDYPMNIMLLFMDFEKIIGDDLQLGLDNLKVILEE</sequence>
<dbReference type="EMBL" id="JABBXH010000002">
    <property type="protein sequence ID" value="NMP31171.1"/>
    <property type="molecule type" value="Genomic_DNA"/>
</dbReference>